<feature type="transmembrane region" description="Helical" evidence="1">
    <location>
        <begin position="20"/>
        <end position="43"/>
    </location>
</feature>
<evidence type="ECO:0000313" key="3">
    <source>
        <dbReference type="Proteomes" id="UP000324800"/>
    </source>
</evidence>
<reference evidence="2 3" key="1">
    <citation type="submission" date="2019-03" db="EMBL/GenBank/DDBJ databases">
        <title>Single cell metagenomics reveals metabolic interactions within the superorganism composed of flagellate Streblomastix strix and complex community of Bacteroidetes bacteria on its surface.</title>
        <authorList>
            <person name="Treitli S.C."/>
            <person name="Kolisko M."/>
            <person name="Husnik F."/>
            <person name="Keeling P."/>
            <person name="Hampl V."/>
        </authorList>
    </citation>
    <scope>NUCLEOTIDE SEQUENCE [LARGE SCALE GENOMIC DNA]</scope>
    <source>
        <strain evidence="2">ST1C</strain>
    </source>
</reference>
<keyword evidence="1" id="KW-0812">Transmembrane</keyword>
<feature type="transmembrane region" description="Helical" evidence="1">
    <location>
        <begin position="55"/>
        <end position="77"/>
    </location>
</feature>
<protein>
    <recommendedName>
        <fullName evidence="4">Transmembrane protein</fullName>
    </recommendedName>
</protein>
<organism evidence="2 3">
    <name type="scientific">Streblomastix strix</name>
    <dbReference type="NCBI Taxonomy" id="222440"/>
    <lineage>
        <taxon>Eukaryota</taxon>
        <taxon>Metamonada</taxon>
        <taxon>Preaxostyla</taxon>
        <taxon>Oxymonadida</taxon>
        <taxon>Streblomastigidae</taxon>
        <taxon>Streblomastix</taxon>
    </lineage>
</organism>
<name>A0A5J4UHE9_9EUKA</name>
<accession>A0A5J4UHE9</accession>
<dbReference type="AlphaFoldDB" id="A0A5J4UHE9"/>
<sequence>MEKEQAIENEKGMKIESRILYVAMFLAPFLYHFCVAVNVALLFQVLFHPESHLPHIHPFSCVFEILIFCSISVVFGCNGFREAR</sequence>
<comment type="caution">
    <text evidence="2">The sequence shown here is derived from an EMBL/GenBank/DDBJ whole genome shotgun (WGS) entry which is preliminary data.</text>
</comment>
<gene>
    <name evidence="2" type="ORF">EZS28_035119</name>
</gene>
<evidence type="ECO:0000313" key="2">
    <source>
        <dbReference type="EMBL" id="KAA6369352.1"/>
    </source>
</evidence>
<proteinExistence type="predicted"/>
<dbReference type="Proteomes" id="UP000324800">
    <property type="component" value="Unassembled WGS sequence"/>
</dbReference>
<dbReference type="EMBL" id="SNRW01016453">
    <property type="protein sequence ID" value="KAA6369352.1"/>
    <property type="molecule type" value="Genomic_DNA"/>
</dbReference>
<evidence type="ECO:0000256" key="1">
    <source>
        <dbReference type="SAM" id="Phobius"/>
    </source>
</evidence>
<evidence type="ECO:0008006" key="4">
    <source>
        <dbReference type="Google" id="ProtNLM"/>
    </source>
</evidence>
<keyword evidence="1" id="KW-1133">Transmembrane helix</keyword>
<keyword evidence="1" id="KW-0472">Membrane</keyword>